<keyword evidence="2" id="KW-1185">Reference proteome</keyword>
<proteinExistence type="predicted"/>
<dbReference type="EMBL" id="BQXS01012589">
    <property type="protein sequence ID" value="GKT25487.1"/>
    <property type="molecule type" value="Genomic_DNA"/>
</dbReference>
<accession>A0ABQ5K4U4</accession>
<dbReference type="InterPro" id="IPR011989">
    <property type="entry name" value="ARM-like"/>
</dbReference>
<organism evidence="1 2">
    <name type="scientific">Aduncisulcus paluster</name>
    <dbReference type="NCBI Taxonomy" id="2918883"/>
    <lineage>
        <taxon>Eukaryota</taxon>
        <taxon>Metamonada</taxon>
        <taxon>Carpediemonas-like organisms</taxon>
        <taxon>Aduncisulcus</taxon>
    </lineage>
</organism>
<name>A0ABQ5K4U4_9EUKA</name>
<dbReference type="Proteomes" id="UP001057375">
    <property type="component" value="Unassembled WGS sequence"/>
</dbReference>
<comment type="caution">
    <text evidence="1">The sequence shown here is derived from an EMBL/GenBank/DDBJ whole genome shotgun (WGS) entry which is preliminary data.</text>
</comment>
<reference evidence="1" key="1">
    <citation type="submission" date="2022-03" db="EMBL/GenBank/DDBJ databases">
        <title>Draft genome sequence of Aduncisulcus paluster, a free-living microaerophilic Fornicata.</title>
        <authorList>
            <person name="Yuyama I."/>
            <person name="Kume K."/>
            <person name="Tamura T."/>
            <person name="Inagaki Y."/>
            <person name="Hashimoto T."/>
        </authorList>
    </citation>
    <scope>NUCLEOTIDE SEQUENCE</scope>
    <source>
        <strain evidence="1">NY0171</strain>
    </source>
</reference>
<dbReference type="InterPro" id="IPR016024">
    <property type="entry name" value="ARM-type_fold"/>
</dbReference>
<sequence length="373" mass="42108">MDEPFQPKYKKASREEIAVSQLQTAYGERDVRKMLNSLGILDIVSREKSKRISLLKIPGYIDLILHTIKNPILPRDTYFEKSERCRKHALSVLINHLLDNPAIDALVLAHEECLPALRAVIQDTATLTKNTLLSVRALDYLCVIGDFRPSIAFCPGLLASICTLISDFSTPRSEYDEKFKEKLRDNPKLPEYDEDILAIIRHCLNICRYLSSDSRLSFATCRCGGILKTLARVVLCDFGESSSSDSSGSSKKLKKDQKGNILSQVQYGDVFSADPQKRMDAQRQLDDIVDGRMKESLREISMDILVSFAAMPANLPELQLSDDVLGTVADILDDEDENTRLKELGEEFLDLVDVDEAEGEEEYEYEEEEDVDQ</sequence>
<dbReference type="SUPFAM" id="SSF48371">
    <property type="entry name" value="ARM repeat"/>
    <property type="match status" value="1"/>
</dbReference>
<evidence type="ECO:0000313" key="2">
    <source>
        <dbReference type="Proteomes" id="UP001057375"/>
    </source>
</evidence>
<protein>
    <submittedName>
        <fullName evidence="1">Uncharacterized protein</fullName>
    </submittedName>
</protein>
<evidence type="ECO:0000313" key="1">
    <source>
        <dbReference type="EMBL" id="GKT25487.1"/>
    </source>
</evidence>
<dbReference type="Gene3D" id="1.25.10.10">
    <property type="entry name" value="Leucine-rich Repeat Variant"/>
    <property type="match status" value="1"/>
</dbReference>
<gene>
    <name evidence="1" type="ORF">ADUPG1_013056</name>
</gene>